<evidence type="ECO:0000256" key="1">
    <source>
        <dbReference type="ARBA" id="ARBA00012528"/>
    </source>
</evidence>
<feature type="domain" description="GGDEF" evidence="4">
    <location>
        <begin position="320"/>
        <end position="457"/>
    </location>
</feature>
<protein>
    <recommendedName>
        <fullName evidence="1">diguanylate cyclase</fullName>
        <ecNumber evidence="1">2.7.7.65</ecNumber>
    </recommendedName>
</protein>
<dbReference type="InterPro" id="IPR000160">
    <property type="entry name" value="GGDEF_dom"/>
</dbReference>
<dbReference type="EC" id="2.7.7.65" evidence="1"/>
<reference evidence="5 6" key="1">
    <citation type="journal article" date="2016" name="C (Basel)">
        <title>Selective Growth of and Electricity Production by Marine Exoelectrogenic Bacteria in Self-Aggregated Hydrogel of Microbially Reduced Graphene Oxide.</title>
        <authorList>
            <person name="Yoshida N."/>
            <person name="Goto Y."/>
            <person name="Miyata Y."/>
        </authorList>
    </citation>
    <scope>NUCLEOTIDE SEQUENCE [LARGE SCALE GENOMIC DNA]</scope>
    <source>
        <strain evidence="5 6">NIT-T3</strain>
    </source>
</reference>
<accession>A0ABN6DWT1</accession>
<dbReference type="SMART" id="SM00448">
    <property type="entry name" value="REC"/>
    <property type="match status" value="1"/>
</dbReference>
<gene>
    <name evidence="5" type="ORF">DESUT3_16670</name>
</gene>
<feature type="modified residue" description="4-aspartylphosphate" evidence="2">
    <location>
        <position position="54"/>
    </location>
</feature>
<dbReference type="PROSITE" id="PS50887">
    <property type="entry name" value="GGDEF"/>
    <property type="match status" value="1"/>
</dbReference>
<proteinExistence type="predicted"/>
<feature type="domain" description="Response regulatory" evidence="3">
    <location>
        <begin position="5"/>
        <end position="119"/>
    </location>
</feature>
<dbReference type="Pfam" id="PF00072">
    <property type="entry name" value="Response_reg"/>
    <property type="match status" value="1"/>
</dbReference>
<dbReference type="Gene3D" id="3.40.50.2300">
    <property type="match status" value="1"/>
</dbReference>
<evidence type="ECO:0000259" key="3">
    <source>
        <dbReference type="PROSITE" id="PS50110"/>
    </source>
</evidence>
<name>A0ABN6DWT1_9BACT</name>
<keyword evidence="2" id="KW-0597">Phosphoprotein</keyword>
<dbReference type="SUPFAM" id="SSF52172">
    <property type="entry name" value="CheY-like"/>
    <property type="match status" value="1"/>
</dbReference>
<dbReference type="InterPro" id="IPR011006">
    <property type="entry name" value="CheY-like_superfamily"/>
</dbReference>
<evidence type="ECO:0000313" key="5">
    <source>
        <dbReference type="EMBL" id="BCR04598.1"/>
    </source>
</evidence>
<evidence type="ECO:0000259" key="4">
    <source>
        <dbReference type="PROSITE" id="PS50887"/>
    </source>
</evidence>
<evidence type="ECO:0000256" key="2">
    <source>
        <dbReference type="PROSITE-ProRule" id="PRU00169"/>
    </source>
</evidence>
<dbReference type="CDD" id="cd01949">
    <property type="entry name" value="GGDEF"/>
    <property type="match status" value="1"/>
</dbReference>
<dbReference type="InterPro" id="IPR029016">
    <property type="entry name" value="GAF-like_dom_sf"/>
</dbReference>
<evidence type="ECO:0000313" key="6">
    <source>
        <dbReference type="Proteomes" id="UP001319827"/>
    </source>
</evidence>
<dbReference type="SUPFAM" id="SSF55781">
    <property type="entry name" value="GAF domain-like"/>
    <property type="match status" value="1"/>
</dbReference>
<dbReference type="InterPro" id="IPR029787">
    <property type="entry name" value="Nucleotide_cyclase"/>
</dbReference>
<sequence>MKKPTILVVDDELFFRRLYAELLSEDGYQVEAVASGDEALARLRRGGVDVVLTDMVMPGLCGLEVLRLARSIDNPPEVILATGHATLETAIQALKNGARDYLIKPFDPEELRHLVRTCVEQRRLLDENLLLKSQIRLFQKGQNLASLIEIDRLLPQAVDTLLHELGGGRGFGFLLAKNKISRLVAADGQNESHSLALAQALLPHLKGLTGPKLLKAGEFVPTAECPPKINSIYLFPLRCEKSLKGALVIFNSPGTDFPDPPPRDNLLFLAEQTALGFENAYRYQGARDLMYADDLTGLYNYRYLQIVLDQEIRRSERYGLEFSLIFVDLDLFKRVNDTHGHLAGSNVLKEVAGLMQQSVREVDIVFRYGGDEFTAMLVETESKGAAVVAERIRRSIENHKFLADAGLNLKLTCTVGYSTFPESASDKRGIVDLADRAMYEGKKQRNVTRGAWEIKGK</sequence>
<dbReference type="InterPro" id="IPR001789">
    <property type="entry name" value="Sig_transdc_resp-reg_receiver"/>
</dbReference>
<keyword evidence="6" id="KW-1185">Reference proteome</keyword>
<dbReference type="PROSITE" id="PS50110">
    <property type="entry name" value="RESPONSE_REGULATORY"/>
    <property type="match status" value="1"/>
</dbReference>
<dbReference type="RefSeq" id="WP_221252055.1">
    <property type="nucleotide sequence ID" value="NZ_AP024355.1"/>
</dbReference>
<dbReference type="Proteomes" id="UP001319827">
    <property type="component" value="Chromosome"/>
</dbReference>
<dbReference type="SMART" id="SM00267">
    <property type="entry name" value="GGDEF"/>
    <property type="match status" value="1"/>
</dbReference>
<dbReference type="Gene3D" id="3.30.70.270">
    <property type="match status" value="1"/>
</dbReference>
<dbReference type="Gene3D" id="3.30.450.40">
    <property type="match status" value="1"/>
</dbReference>
<dbReference type="NCBIfam" id="TIGR00254">
    <property type="entry name" value="GGDEF"/>
    <property type="match status" value="1"/>
</dbReference>
<dbReference type="PANTHER" id="PTHR45138:SF6">
    <property type="entry name" value="DIGUANYLATE CYCLASE DGCN"/>
    <property type="match status" value="1"/>
</dbReference>
<organism evidence="5 6">
    <name type="scientific">Desulfuromonas versatilis</name>
    <dbReference type="NCBI Taxonomy" id="2802975"/>
    <lineage>
        <taxon>Bacteria</taxon>
        <taxon>Pseudomonadati</taxon>
        <taxon>Thermodesulfobacteriota</taxon>
        <taxon>Desulfuromonadia</taxon>
        <taxon>Desulfuromonadales</taxon>
        <taxon>Desulfuromonadaceae</taxon>
        <taxon>Desulfuromonas</taxon>
    </lineage>
</organism>
<dbReference type="SUPFAM" id="SSF55073">
    <property type="entry name" value="Nucleotide cyclase"/>
    <property type="match status" value="1"/>
</dbReference>
<dbReference type="Pfam" id="PF00990">
    <property type="entry name" value="GGDEF"/>
    <property type="match status" value="1"/>
</dbReference>
<dbReference type="InterPro" id="IPR043128">
    <property type="entry name" value="Rev_trsase/Diguanyl_cyclase"/>
</dbReference>
<dbReference type="InterPro" id="IPR050469">
    <property type="entry name" value="Diguanylate_Cyclase"/>
</dbReference>
<reference evidence="5 6" key="2">
    <citation type="journal article" date="2021" name="Int. J. Syst. Evol. Microbiol.">
        <title>Isolation and Polyphasic Characterization of Desulfuromonas versatilis sp. Nov., an Electrogenic Bacteria Capable of Versatile Metabolism Isolated from a Graphene Oxide-Reducing Enrichment Culture.</title>
        <authorList>
            <person name="Xie L."/>
            <person name="Yoshida N."/>
            <person name="Ishii S."/>
            <person name="Meng L."/>
        </authorList>
    </citation>
    <scope>NUCLEOTIDE SEQUENCE [LARGE SCALE GENOMIC DNA]</scope>
    <source>
        <strain evidence="5 6">NIT-T3</strain>
    </source>
</reference>
<dbReference type="EMBL" id="AP024355">
    <property type="protein sequence ID" value="BCR04598.1"/>
    <property type="molecule type" value="Genomic_DNA"/>
</dbReference>
<dbReference type="PANTHER" id="PTHR45138">
    <property type="entry name" value="REGULATORY COMPONENTS OF SENSORY TRANSDUCTION SYSTEM"/>
    <property type="match status" value="1"/>
</dbReference>